<accession>A0A7M1UNL3</accession>
<dbReference type="KEGG" id="tcs:IMZ38_04180"/>
<sequence length="268" mass="30586">MSNELIFILEELKKTQRPFEKIDGLELNENLKAFLRRRILEESFNTPTPFISSTITDFAENPVYKDLKPIGSMEKPIGYLGSIVIKTNSGSITSHLILDLNLATHAREIREAVKMLEKGTITVIGKQFRYGDEELNHLRMLVGNAYKAEVGIVFESHGARLENFSKLLRFKETFLYKLYHWLILFEIYSMLEIPVATAVFNRILDARLDSGDDKTVLYVAFSTYFTKPSYNPFVEELLKILGVSGVEDIPVIIGVYSLLSLLAFSMKE</sequence>
<evidence type="ECO:0000313" key="2">
    <source>
        <dbReference type="Proteomes" id="UP000593766"/>
    </source>
</evidence>
<dbReference type="EMBL" id="CP063144">
    <property type="protein sequence ID" value="QOR93855.1"/>
    <property type="molecule type" value="Genomic_DNA"/>
</dbReference>
<gene>
    <name evidence="1" type="ORF">IMZ38_04180</name>
</gene>
<keyword evidence="2" id="KW-1185">Reference proteome</keyword>
<reference evidence="1 2" key="1">
    <citation type="submission" date="2020-10" db="EMBL/GenBank/DDBJ databases">
        <title>Complete genome sequence of Thermosphaera aggregans strain 3507.</title>
        <authorList>
            <person name="Zayulina K.S."/>
            <person name="Elcheninov A.G."/>
            <person name="Toshchakov S.V."/>
            <person name="Kublanov I.V."/>
            <person name="Kochetkova T.V."/>
        </authorList>
    </citation>
    <scope>NUCLEOTIDE SEQUENCE [LARGE SCALE GENOMIC DNA]</scope>
    <source>
        <strain evidence="1 2">3507</strain>
    </source>
</reference>
<protein>
    <submittedName>
        <fullName evidence="1">Uncharacterized protein</fullName>
    </submittedName>
</protein>
<dbReference type="GeneID" id="59454588"/>
<proteinExistence type="predicted"/>
<organism evidence="1 2">
    <name type="scientific">Thermosphaera chiliense</name>
    <dbReference type="NCBI Taxonomy" id="3402707"/>
    <lineage>
        <taxon>Archaea</taxon>
        <taxon>Thermoproteota</taxon>
        <taxon>Thermoprotei</taxon>
        <taxon>Desulfurococcales</taxon>
        <taxon>Desulfurococcaceae</taxon>
        <taxon>Thermosphaera</taxon>
    </lineage>
</organism>
<name>A0A7M1UNL3_9CREN</name>
<evidence type="ECO:0000313" key="1">
    <source>
        <dbReference type="EMBL" id="QOR93855.1"/>
    </source>
</evidence>
<dbReference type="Proteomes" id="UP000593766">
    <property type="component" value="Chromosome"/>
</dbReference>
<dbReference type="OrthoDB" id="376171at2157"/>
<dbReference type="AlphaFoldDB" id="A0A7M1UNL3"/>
<dbReference type="RefSeq" id="WP_193435662.1">
    <property type="nucleotide sequence ID" value="NZ_CP063144.1"/>
</dbReference>